<name>A0AA39INB4_9BILA</name>
<feature type="transmembrane region" description="Helical" evidence="1">
    <location>
        <begin position="52"/>
        <end position="76"/>
    </location>
</feature>
<gene>
    <name evidence="2" type="ORF">QR680_010251</name>
</gene>
<keyword evidence="1" id="KW-0812">Transmembrane</keyword>
<evidence type="ECO:0000313" key="2">
    <source>
        <dbReference type="EMBL" id="KAK0427480.1"/>
    </source>
</evidence>
<organism evidence="2 3">
    <name type="scientific">Steinernema hermaphroditum</name>
    <dbReference type="NCBI Taxonomy" id="289476"/>
    <lineage>
        <taxon>Eukaryota</taxon>
        <taxon>Metazoa</taxon>
        <taxon>Ecdysozoa</taxon>
        <taxon>Nematoda</taxon>
        <taxon>Chromadorea</taxon>
        <taxon>Rhabditida</taxon>
        <taxon>Tylenchina</taxon>
        <taxon>Panagrolaimomorpha</taxon>
        <taxon>Strongyloidoidea</taxon>
        <taxon>Steinernematidae</taxon>
        <taxon>Steinernema</taxon>
    </lineage>
</organism>
<dbReference type="Proteomes" id="UP001175271">
    <property type="component" value="Unassembled WGS sequence"/>
</dbReference>
<feature type="transmembrane region" description="Helical" evidence="1">
    <location>
        <begin position="178"/>
        <end position="199"/>
    </location>
</feature>
<keyword evidence="1" id="KW-1133">Transmembrane helix</keyword>
<feature type="transmembrane region" description="Helical" evidence="1">
    <location>
        <begin position="88"/>
        <end position="109"/>
    </location>
</feature>
<keyword evidence="3" id="KW-1185">Reference proteome</keyword>
<evidence type="ECO:0000256" key="1">
    <source>
        <dbReference type="SAM" id="Phobius"/>
    </source>
</evidence>
<dbReference type="EMBL" id="JAUCMV010000001">
    <property type="protein sequence ID" value="KAK0427480.1"/>
    <property type="molecule type" value="Genomic_DNA"/>
</dbReference>
<keyword evidence="1" id="KW-0472">Membrane</keyword>
<feature type="transmembrane region" description="Helical" evidence="1">
    <location>
        <begin position="16"/>
        <end position="40"/>
    </location>
</feature>
<dbReference type="PANTHER" id="PTHR23021">
    <property type="entry name" value="SERPENTINE RECEPTOR, CLASS T"/>
    <property type="match status" value="1"/>
</dbReference>
<dbReference type="Gene3D" id="1.20.1070.10">
    <property type="entry name" value="Rhodopsin 7-helix transmembrane proteins"/>
    <property type="match status" value="1"/>
</dbReference>
<evidence type="ECO:0000313" key="3">
    <source>
        <dbReference type="Proteomes" id="UP001175271"/>
    </source>
</evidence>
<feature type="transmembrane region" description="Helical" evidence="1">
    <location>
        <begin position="219"/>
        <end position="244"/>
    </location>
</feature>
<feature type="transmembrane region" description="Helical" evidence="1">
    <location>
        <begin position="130"/>
        <end position="155"/>
    </location>
</feature>
<dbReference type="InterPro" id="IPR019425">
    <property type="entry name" value="7TM_GPCR_serpentine_rcpt_Srt"/>
</dbReference>
<feature type="transmembrane region" description="Helical" evidence="1">
    <location>
        <begin position="250"/>
        <end position="273"/>
    </location>
</feature>
<comment type="caution">
    <text evidence="2">The sequence shown here is derived from an EMBL/GenBank/DDBJ whole genome shotgun (WGS) entry which is preliminary data.</text>
</comment>
<reference evidence="2" key="1">
    <citation type="submission" date="2023-06" db="EMBL/GenBank/DDBJ databases">
        <title>Genomic analysis of the entomopathogenic nematode Steinernema hermaphroditum.</title>
        <authorList>
            <person name="Schwarz E.M."/>
            <person name="Heppert J.K."/>
            <person name="Baniya A."/>
            <person name="Schwartz H.T."/>
            <person name="Tan C.-H."/>
            <person name="Antoshechkin I."/>
            <person name="Sternberg P.W."/>
            <person name="Goodrich-Blair H."/>
            <person name="Dillman A.R."/>
        </authorList>
    </citation>
    <scope>NUCLEOTIDE SEQUENCE</scope>
    <source>
        <strain evidence="2">PS9179</strain>
        <tissue evidence="2">Whole animal</tissue>
    </source>
</reference>
<sequence length="277" mass="31427">MGFVDPSAPIYDKGYIVGYFHVVFAVIPLIVQIWIITTFLTHKPFKNQMSYLIMAHLGIFDCVILVDHLAEGIFAICETVFDRYVEKFFSSLFDMAWIGVFCLITLLAINRFTAITNVIDVGPRFYKVAIGLIWVVCLIHKAIALTPLVEFYYFFDVAATGADYNSPLAYPLDAVKSFVAYSSLGISFTLYVILVIFLVQQRTSVTSNQNRISRQELLILIQSFTTFVVGVVDVVLGYHAVLIFGPLSAPFFFCMIFIEFTYGCLNPIMYFIANRYQ</sequence>
<dbReference type="AlphaFoldDB" id="A0AA39INB4"/>
<accession>A0AA39INB4</accession>
<protein>
    <submittedName>
        <fullName evidence="2">Uncharacterized protein</fullName>
    </submittedName>
</protein>
<dbReference type="SUPFAM" id="SSF81321">
    <property type="entry name" value="Family A G protein-coupled receptor-like"/>
    <property type="match status" value="1"/>
</dbReference>
<proteinExistence type="predicted"/>